<dbReference type="PANTHER" id="PTHR45663">
    <property type="entry name" value="GEO12009P1"/>
    <property type="match status" value="1"/>
</dbReference>
<dbReference type="GO" id="GO:0015035">
    <property type="term" value="F:protein-disulfide reductase activity"/>
    <property type="evidence" value="ECO:0007669"/>
    <property type="project" value="TreeGrafter"/>
</dbReference>
<dbReference type="GeneID" id="16997155"/>
<gene>
    <name evidence="4" type="ORF">CYME_CMS271C</name>
</gene>
<name>M1V794_CYAM1</name>
<evidence type="ECO:0000256" key="2">
    <source>
        <dbReference type="ARBA" id="ARBA00023157"/>
    </source>
</evidence>
<dbReference type="PROSITE" id="PS51352">
    <property type="entry name" value="THIOREDOXIN_2"/>
    <property type="match status" value="1"/>
</dbReference>
<reference evidence="4 5" key="2">
    <citation type="journal article" date="2007" name="BMC Biol.">
        <title>A 100%-complete sequence reveals unusually simple genomic features in the hot-spring red alga Cyanidioschyzon merolae.</title>
        <authorList>
            <person name="Nozaki H."/>
            <person name="Takano H."/>
            <person name="Misumi O."/>
            <person name="Terasawa K."/>
            <person name="Matsuzaki M."/>
            <person name="Maruyama S."/>
            <person name="Nishida K."/>
            <person name="Yagisawa F."/>
            <person name="Yoshida Y."/>
            <person name="Fujiwara T."/>
            <person name="Takio S."/>
            <person name="Tamura K."/>
            <person name="Chung S.J."/>
            <person name="Nakamura S."/>
            <person name="Kuroiwa H."/>
            <person name="Tanaka K."/>
            <person name="Sato N."/>
            <person name="Kuroiwa T."/>
        </authorList>
    </citation>
    <scope>NUCLEOTIDE SEQUENCE [LARGE SCALE GENOMIC DNA]</scope>
    <source>
        <strain evidence="4 5">10D</strain>
    </source>
</reference>
<sequence>MFVHATLSFPRGFVGLVRPSVQRTLGETFRRFASPGRGERPRVALGRAHQALQRLARRPLCALAGRQTFGSFDEMLKAAPEPALVDFYSNTCGPCVMMGRTLDQVAGRLKAIPCRVMKVDVDKYPSIADRFQIQALPTLILFRDGKELKRFLGYRDGTTLEQEVRESLAQTSPAA</sequence>
<dbReference type="SUPFAM" id="SSF52833">
    <property type="entry name" value="Thioredoxin-like"/>
    <property type="match status" value="1"/>
</dbReference>
<dbReference type="STRING" id="280699.M1V794"/>
<evidence type="ECO:0000259" key="3">
    <source>
        <dbReference type="PROSITE" id="PS51352"/>
    </source>
</evidence>
<dbReference type="RefSeq" id="XP_005538901.1">
    <property type="nucleotide sequence ID" value="XM_005538844.1"/>
</dbReference>
<feature type="domain" description="Thioredoxin" evidence="3">
    <location>
        <begin position="49"/>
        <end position="169"/>
    </location>
</feature>
<dbReference type="Proteomes" id="UP000007014">
    <property type="component" value="Chromosome 19"/>
</dbReference>
<keyword evidence="2" id="KW-1015">Disulfide bond</keyword>
<keyword evidence="5" id="KW-1185">Reference proteome</keyword>
<dbReference type="OrthoDB" id="2121326at2759"/>
<evidence type="ECO:0000256" key="1">
    <source>
        <dbReference type="ARBA" id="ARBA00003318"/>
    </source>
</evidence>
<reference evidence="4 5" key="1">
    <citation type="journal article" date="2004" name="Nature">
        <title>Genome sequence of the ultrasmall unicellular red alga Cyanidioschyzon merolae 10D.</title>
        <authorList>
            <person name="Matsuzaki M."/>
            <person name="Misumi O."/>
            <person name="Shin-i T."/>
            <person name="Maruyama S."/>
            <person name="Takahara M."/>
            <person name="Miyagishima S."/>
            <person name="Mori T."/>
            <person name="Nishida K."/>
            <person name="Yagisawa F."/>
            <person name="Nishida K."/>
            <person name="Yoshida Y."/>
            <person name="Nishimura Y."/>
            <person name="Nakao S."/>
            <person name="Kobayashi T."/>
            <person name="Momoyama Y."/>
            <person name="Higashiyama T."/>
            <person name="Minoda A."/>
            <person name="Sano M."/>
            <person name="Nomoto H."/>
            <person name="Oishi K."/>
            <person name="Hayashi H."/>
            <person name="Ohta F."/>
            <person name="Nishizaka S."/>
            <person name="Haga S."/>
            <person name="Miura S."/>
            <person name="Morishita T."/>
            <person name="Kabeya Y."/>
            <person name="Terasawa K."/>
            <person name="Suzuki Y."/>
            <person name="Ishii Y."/>
            <person name="Asakawa S."/>
            <person name="Takano H."/>
            <person name="Ohta N."/>
            <person name="Kuroiwa H."/>
            <person name="Tanaka K."/>
            <person name="Shimizu N."/>
            <person name="Sugano S."/>
            <person name="Sato N."/>
            <person name="Nozaki H."/>
            <person name="Ogasawara N."/>
            <person name="Kohara Y."/>
            <person name="Kuroiwa T."/>
        </authorList>
    </citation>
    <scope>NUCLEOTIDE SEQUENCE [LARGE SCALE GENOMIC DNA]</scope>
    <source>
        <strain evidence="4 5">10D</strain>
    </source>
</reference>
<comment type="function">
    <text evidence="1">Participates in various redox reactions through the reversible oxidation of its active center dithiol to a disulfide and catalyzes dithiol-disulfide exchange reactions.</text>
</comment>
<dbReference type="InterPro" id="IPR036249">
    <property type="entry name" value="Thioredoxin-like_sf"/>
</dbReference>
<organism evidence="4 5">
    <name type="scientific">Cyanidioschyzon merolae (strain NIES-3377 / 10D)</name>
    <name type="common">Unicellular red alga</name>
    <dbReference type="NCBI Taxonomy" id="280699"/>
    <lineage>
        <taxon>Eukaryota</taxon>
        <taxon>Rhodophyta</taxon>
        <taxon>Bangiophyceae</taxon>
        <taxon>Cyanidiales</taxon>
        <taxon>Cyanidiaceae</taxon>
        <taxon>Cyanidioschyzon</taxon>
    </lineage>
</organism>
<dbReference type="Pfam" id="PF00085">
    <property type="entry name" value="Thioredoxin"/>
    <property type="match status" value="1"/>
</dbReference>
<dbReference type="PROSITE" id="PS00194">
    <property type="entry name" value="THIOREDOXIN_1"/>
    <property type="match status" value="1"/>
</dbReference>
<dbReference type="CDD" id="cd02947">
    <property type="entry name" value="TRX_family"/>
    <property type="match status" value="1"/>
</dbReference>
<dbReference type="InterPro" id="IPR017937">
    <property type="entry name" value="Thioredoxin_CS"/>
</dbReference>
<dbReference type="Gene3D" id="3.40.30.10">
    <property type="entry name" value="Glutaredoxin"/>
    <property type="match status" value="1"/>
</dbReference>
<proteinExistence type="predicted"/>
<evidence type="ECO:0000313" key="4">
    <source>
        <dbReference type="EMBL" id="BAM82865.1"/>
    </source>
</evidence>
<dbReference type="GO" id="GO:0005737">
    <property type="term" value="C:cytoplasm"/>
    <property type="evidence" value="ECO:0007669"/>
    <property type="project" value="TreeGrafter"/>
</dbReference>
<dbReference type="PANTHER" id="PTHR45663:SF15">
    <property type="entry name" value="THIOREDOXIN Y1, CHLOROPLASTIC"/>
    <property type="match status" value="1"/>
</dbReference>
<protein>
    <submittedName>
        <fullName evidence="4">Thioredoxin family</fullName>
    </submittedName>
</protein>
<dbReference type="EMBL" id="AP006501">
    <property type="protein sequence ID" value="BAM82865.1"/>
    <property type="molecule type" value="Genomic_DNA"/>
</dbReference>
<dbReference type="InterPro" id="IPR013766">
    <property type="entry name" value="Thioredoxin_domain"/>
</dbReference>
<evidence type="ECO:0000313" key="5">
    <source>
        <dbReference type="Proteomes" id="UP000007014"/>
    </source>
</evidence>
<dbReference type="KEGG" id="cme:CYME_CMS271C"/>
<dbReference type="eggNOG" id="KOG0910">
    <property type="taxonomic scope" value="Eukaryota"/>
</dbReference>
<dbReference type="AlphaFoldDB" id="M1V794"/>
<accession>M1V794</accession>